<evidence type="ECO:0000313" key="1">
    <source>
        <dbReference type="EMBL" id="ANE45571.1"/>
    </source>
</evidence>
<dbReference type="STRING" id="1178515.SY83_03790"/>
<evidence type="ECO:0000313" key="2">
    <source>
        <dbReference type="Proteomes" id="UP000076927"/>
    </source>
</evidence>
<accession>A0A172TEV7</accession>
<dbReference type="EMBL" id="CP011388">
    <property type="protein sequence ID" value="ANE45571.1"/>
    <property type="molecule type" value="Genomic_DNA"/>
</dbReference>
<sequence>MREIRFSIYLEVNEMAKNKVNRNDYSENHYVHTKDERERSTLLLKVALRSSQQMRRPVFVHVSLDLLVMSLKVDIR</sequence>
<name>A0A172TEV7_9BACL</name>
<keyword evidence="2" id="KW-1185">Reference proteome</keyword>
<dbReference type="PATRIC" id="fig|1178515.4.peg.752"/>
<dbReference type="Proteomes" id="UP000076927">
    <property type="component" value="Chromosome"/>
</dbReference>
<dbReference type="KEGG" id="pswu:SY83_03790"/>
<dbReference type="AlphaFoldDB" id="A0A172TEV7"/>
<proteinExistence type="predicted"/>
<organism evidence="1 2">
    <name type="scientific">Paenibacillus swuensis</name>
    <dbReference type="NCBI Taxonomy" id="1178515"/>
    <lineage>
        <taxon>Bacteria</taxon>
        <taxon>Bacillati</taxon>
        <taxon>Bacillota</taxon>
        <taxon>Bacilli</taxon>
        <taxon>Bacillales</taxon>
        <taxon>Paenibacillaceae</taxon>
        <taxon>Paenibacillus</taxon>
    </lineage>
</organism>
<protein>
    <submittedName>
        <fullName evidence="1">Uncharacterized protein</fullName>
    </submittedName>
</protein>
<reference evidence="1 2" key="1">
    <citation type="submission" date="2015-01" db="EMBL/GenBank/DDBJ databases">
        <title>Paenibacillus swuensis/DY6/whole genome sequencing.</title>
        <authorList>
            <person name="Kim M.K."/>
            <person name="Srinivasan S."/>
            <person name="Lee J.-J."/>
        </authorList>
    </citation>
    <scope>NUCLEOTIDE SEQUENCE [LARGE SCALE GENOMIC DNA]</scope>
    <source>
        <strain evidence="1 2">DY6</strain>
    </source>
</reference>
<gene>
    <name evidence="1" type="ORF">SY83_03790</name>
</gene>